<name>A0A143DG84_9PROT</name>
<dbReference type="RefSeq" id="WP_066135850.1">
    <property type="nucleotide sequence ID" value="NZ_CP014525.1"/>
</dbReference>
<accession>A0A143DG84</accession>
<dbReference type="Pfam" id="PF03733">
    <property type="entry name" value="YccF"/>
    <property type="match status" value="2"/>
</dbReference>
<gene>
    <name evidence="3" type="ORF">AY555_09090</name>
</gene>
<keyword evidence="1" id="KW-0812">Transmembrane</keyword>
<dbReference type="InterPro" id="IPR031308">
    <property type="entry name" value="UCP028777"/>
</dbReference>
<evidence type="ECO:0000259" key="2">
    <source>
        <dbReference type="Pfam" id="PF03733"/>
    </source>
</evidence>
<feature type="transmembrane region" description="Helical" evidence="1">
    <location>
        <begin position="110"/>
        <end position="128"/>
    </location>
</feature>
<proteinExistence type="predicted"/>
<dbReference type="NCBIfam" id="NF008741">
    <property type="entry name" value="PRK11770.1-3"/>
    <property type="match status" value="1"/>
</dbReference>
<dbReference type="InterPro" id="IPR005185">
    <property type="entry name" value="YccF"/>
</dbReference>
<dbReference type="AlphaFoldDB" id="A0A143DG84"/>
<keyword evidence="1" id="KW-1003">Cell membrane</keyword>
<evidence type="ECO:0000313" key="4">
    <source>
        <dbReference type="Proteomes" id="UP000076066"/>
    </source>
</evidence>
<dbReference type="PANTHER" id="PTHR42903">
    <property type="entry name" value="INNER MEMBRANE PROTEIN YCCF"/>
    <property type="match status" value="1"/>
</dbReference>
<dbReference type="NCBIfam" id="NF008742">
    <property type="entry name" value="PRK11770.1-4"/>
    <property type="match status" value="1"/>
</dbReference>
<dbReference type="OrthoDB" id="3238663at2"/>
<feature type="transmembrane region" description="Helical" evidence="1">
    <location>
        <begin position="41"/>
        <end position="64"/>
    </location>
</feature>
<feature type="domain" description="Inner membrane component" evidence="2">
    <location>
        <begin position="18"/>
        <end position="68"/>
    </location>
</feature>
<dbReference type="PIRSF" id="PIRSF028777">
    <property type="entry name" value="UCP028777"/>
    <property type="match status" value="1"/>
</dbReference>
<keyword evidence="1" id="KW-1133">Transmembrane helix</keyword>
<keyword evidence="1" id="KW-0472">Membrane</keyword>
<dbReference type="EMBL" id="CP014525">
    <property type="protein sequence ID" value="AMW35303.1"/>
    <property type="molecule type" value="Genomic_DNA"/>
</dbReference>
<dbReference type="KEGG" id="hjo:AY555_09090"/>
<dbReference type="STRING" id="1549855.AY555_09090"/>
<dbReference type="NCBIfam" id="NF008740">
    <property type="entry name" value="PRK11770.1-2"/>
    <property type="match status" value="1"/>
</dbReference>
<keyword evidence="1" id="KW-0997">Cell inner membrane</keyword>
<sequence>MRQNSAEYPQSPDLIVLVLNVAWVVFGGFVMFLGWVLAACLMALTIVGIPWVRSSLNIAFYSLWPFGRMAVDRQDLYGERDIGTGVLGLLGNVLWFVLAGWWLALGHISSALACAITLIGLPLAWAHLKLAWISIFPVGKAIVEIPKGTGPRL</sequence>
<evidence type="ECO:0000313" key="3">
    <source>
        <dbReference type="EMBL" id="AMW35303.1"/>
    </source>
</evidence>
<dbReference type="GO" id="GO:0005886">
    <property type="term" value="C:plasma membrane"/>
    <property type="evidence" value="ECO:0007669"/>
    <property type="project" value="UniProtKB-SubCell"/>
</dbReference>
<keyword evidence="4" id="KW-1185">Reference proteome</keyword>
<feature type="transmembrane region" description="Helical" evidence="1">
    <location>
        <begin position="85"/>
        <end position="104"/>
    </location>
</feature>
<dbReference type="PANTHER" id="PTHR42903:SF1">
    <property type="entry name" value="INNER MEMBRANE PROTEIN YCCF"/>
    <property type="match status" value="1"/>
</dbReference>
<dbReference type="Proteomes" id="UP000076066">
    <property type="component" value="Chromosome"/>
</dbReference>
<protein>
    <recommendedName>
        <fullName evidence="1">Inner membrane protein YccF</fullName>
    </recommendedName>
</protein>
<feature type="transmembrane region" description="Helical" evidence="1">
    <location>
        <begin position="12"/>
        <end position="35"/>
    </location>
</feature>
<organism evidence="3 4">
    <name type="scientific">Haematospirillum jordaniae</name>
    <dbReference type="NCBI Taxonomy" id="1549855"/>
    <lineage>
        <taxon>Bacteria</taxon>
        <taxon>Pseudomonadati</taxon>
        <taxon>Pseudomonadota</taxon>
        <taxon>Alphaproteobacteria</taxon>
        <taxon>Rhodospirillales</taxon>
        <taxon>Novispirillaceae</taxon>
        <taxon>Haematospirillum</taxon>
    </lineage>
</organism>
<evidence type="ECO:0000256" key="1">
    <source>
        <dbReference type="PIRNR" id="PIRNR028777"/>
    </source>
</evidence>
<dbReference type="GeneID" id="53317307"/>
<reference evidence="3 4" key="1">
    <citation type="submission" date="2016-02" db="EMBL/GenBank/DDBJ databases">
        <title>Complete Genome of H5569, the type strain of the newly described species Haematospirillium jordaniae.</title>
        <authorList>
            <person name="Nicholson A.C."/>
            <person name="Humrighouse B.W."/>
            <person name="Loparov V."/>
            <person name="McQuiston J.R."/>
        </authorList>
    </citation>
    <scope>NUCLEOTIDE SEQUENCE [LARGE SCALE GENOMIC DNA]</scope>
    <source>
        <strain evidence="3 4">H5569</strain>
    </source>
</reference>
<feature type="domain" description="Inner membrane component" evidence="2">
    <location>
        <begin position="90"/>
        <end position="140"/>
    </location>
</feature>
<dbReference type="InterPro" id="IPR052937">
    <property type="entry name" value="Inner_membrane_protein"/>
</dbReference>
<comment type="subcellular location">
    <subcellularLocation>
        <location evidence="1">Cell inner membrane</location>
        <topology evidence="1">Multi-pass membrane protein</topology>
    </subcellularLocation>
</comment>